<organism evidence="2 3">
    <name type="scientific">Fulvivirga sedimenti</name>
    <dbReference type="NCBI Taxonomy" id="2879465"/>
    <lineage>
        <taxon>Bacteria</taxon>
        <taxon>Pseudomonadati</taxon>
        <taxon>Bacteroidota</taxon>
        <taxon>Cytophagia</taxon>
        <taxon>Cytophagales</taxon>
        <taxon>Fulvivirgaceae</taxon>
        <taxon>Fulvivirga</taxon>
    </lineage>
</organism>
<reference evidence="2" key="1">
    <citation type="submission" date="2021-09" db="EMBL/GenBank/DDBJ databases">
        <title>Fulvivirga sp. isolated from coastal sediment.</title>
        <authorList>
            <person name="Yu H."/>
        </authorList>
    </citation>
    <scope>NUCLEOTIDE SEQUENCE</scope>
    <source>
        <strain evidence="2">1062</strain>
    </source>
</reference>
<dbReference type="Gene3D" id="3.30.420.10">
    <property type="entry name" value="Ribonuclease H-like superfamily/Ribonuclease H"/>
    <property type="match status" value="1"/>
</dbReference>
<name>A0A9X1HV36_9BACT</name>
<dbReference type="CDD" id="cd05782">
    <property type="entry name" value="DNA_polB_like1_exo"/>
    <property type="match status" value="1"/>
</dbReference>
<keyword evidence="2" id="KW-0378">Hydrolase</keyword>
<dbReference type="Pfam" id="PF10108">
    <property type="entry name" value="DNA_pol_B_exo2"/>
    <property type="match status" value="1"/>
</dbReference>
<protein>
    <submittedName>
        <fullName evidence="2">3'-5' exonuclease</fullName>
    </submittedName>
</protein>
<comment type="caution">
    <text evidence="2">The sequence shown here is derived from an EMBL/GenBank/DDBJ whole genome shotgun (WGS) entry which is preliminary data.</text>
</comment>
<dbReference type="GO" id="GO:0003676">
    <property type="term" value="F:nucleic acid binding"/>
    <property type="evidence" value="ECO:0007669"/>
    <property type="project" value="InterPro"/>
</dbReference>
<dbReference type="EMBL" id="JAIXNE010000006">
    <property type="protein sequence ID" value="MCA6078465.1"/>
    <property type="molecule type" value="Genomic_DNA"/>
</dbReference>
<dbReference type="InterPro" id="IPR019288">
    <property type="entry name" value="3'-5'_exonuclease_PolB-like"/>
</dbReference>
<sequence>MSRYPLHDILFLDIETVSSFRRMDEMDERLQKEWTRKSNYHQRLEEKSAEELYPERAGIYAEFGKIIVIGLGFFTKSPDGLIFRLKALSGENEKELLQNFRNILLRFDSEKLQLCAHNGKEFDFPYLSRRMLINGIALPDVLKLAGKKPWEVQHLDTMEMWKFGDYKHYTSLDLLAALFEIDTSKSELDGSKVGKAYYEEGDLESITRYCLNDVEVVARVYLHLTEQHDLTFDVVYAD</sequence>
<dbReference type="InterPro" id="IPR012337">
    <property type="entry name" value="RNaseH-like_sf"/>
</dbReference>
<dbReference type="GO" id="GO:0004527">
    <property type="term" value="F:exonuclease activity"/>
    <property type="evidence" value="ECO:0007669"/>
    <property type="project" value="UniProtKB-KW"/>
</dbReference>
<evidence type="ECO:0000313" key="2">
    <source>
        <dbReference type="EMBL" id="MCA6078465.1"/>
    </source>
</evidence>
<dbReference type="InterPro" id="IPR036397">
    <property type="entry name" value="RNaseH_sf"/>
</dbReference>
<keyword evidence="3" id="KW-1185">Reference proteome</keyword>
<proteinExistence type="predicted"/>
<accession>A0A9X1HV36</accession>
<dbReference type="AlphaFoldDB" id="A0A9X1HV36"/>
<keyword evidence="2" id="KW-0269">Exonuclease</keyword>
<dbReference type="SUPFAM" id="SSF53098">
    <property type="entry name" value="Ribonuclease H-like"/>
    <property type="match status" value="1"/>
</dbReference>
<dbReference type="RefSeq" id="WP_225699323.1">
    <property type="nucleotide sequence ID" value="NZ_JAIXNE010000006.1"/>
</dbReference>
<keyword evidence="2" id="KW-0540">Nuclease</keyword>
<feature type="domain" description="Predicted 3'-5' exonuclease PolB-like" evidence="1">
    <location>
        <begin position="82"/>
        <end position="224"/>
    </location>
</feature>
<evidence type="ECO:0000259" key="1">
    <source>
        <dbReference type="Pfam" id="PF10108"/>
    </source>
</evidence>
<evidence type="ECO:0000313" key="3">
    <source>
        <dbReference type="Proteomes" id="UP001139409"/>
    </source>
</evidence>
<gene>
    <name evidence="2" type="ORF">LDX50_26565</name>
</gene>
<dbReference type="Proteomes" id="UP001139409">
    <property type="component" value="Unassembled WGS sequence"/>
</dbReference>